<keyword evidence="7" id="KW-1185">Reference proteome</keyword>
<keyword evidence="1" id="KW-0723">Serine/threonine-protein kinase</keyword>
<dbReference type="Gene3D" id="3.20.200.10">
    <property type="entry name" value="MHCK/EF2 kinase"/>
    <property type="match status" value="1"/>
</dbReference>
<accession>A0AA39J262</accession>
<dbReference type="SUPFAM" id="SSF56112">
    <property type="entry name" value="Protein kinase-like (PK-like)"/>
    <property type="match status" value="1"/>
</dbReference>
<feature type="region of interest" description="Disordered" evidence="4">
    <location>
        <begin position="177"/>
        <end position="197"/>
    </location>
</feature>
<dbReference type="GO" id="GO:0004674">
    <property type="term" value="F:protein serine/threonine kinase activity"/>
    <property type="evidence" value="ECO:0007669"/>
    <property type="project" value="UniProtKB-KW"/>
</dbReference>
<dbReference type="PROSITE" id="PS51158">
    <property type="entry name" value="ALPHA_KINASE"/>
    <property type="match status" value="1"/>
</dbReference>
<feature type="domain" description="Alpha-type protein kinase" evidence="5">
    <location>
        <begin position="534"/>
        <end position="796"/>
    </location>
</feature>
<organism evidence="6 7">
    <name type="scientific">Armillaria tabescens</name>
    <name type="common">Ringless honey mushroom</name>
    <name type="synonym">Agaricus tabescens</name>
    <dbReference type="NCBI Taxonomy" id="1929756"/>
    <lineage>
        <taxon>Eukaryota</taxon>
        <taxon>Fungi</taxon>
        <taxon>Dikarya</taxon>
        <taxon>Basidiomycota</taxon>
        <taxon>Agaricomycotina</taxon>
        <taxon>Agaricomycetes</taxon>
        <taxon>Agaricomycetidae</taxon>
        <taxon>Agaricales</taxon>
        <taxon>Marasmiineae</taxon>
        <taxon>Physalacriaceae</taxon>
        <taxon>Desarmillaria</taxon>
    </lineage>
</organism>
<name>A0AA39J262_ARMTA</name>
<comment type="caution">
    <text evidence="6">The sequence shown here is derived from an EMBL/GenBank/DDBJ whole genome shotgun (WGS) entry which is preliminary data.</text>
</comment>
<keyword evidence="2" id="KW-0808">Transferase</keyword>
<evidence type="ECO:0000313" key="7">
    <source>
        <dbReference type="Proteomes" id="UP001175211"/>
    </source>
</evidence>
<keyword evidence="3" id="KW-0418">Kinase</keyword>
<dbReference type="GeneID" id="85362311"/>
<dbReference type="AlphaFoldDB" id="A0AA39J262"/>
<dbReference type="RefSeq" id="XP_060321802.1">
    <property type="nucleotide sequence ID" value="XM_060478763.1"/>
</dbReference>
<feature type="region of interest" description="Disordered" evidence="4">
    <location>
        <begin position="418"/>
        <end position="444"/>
    </location>
</feature>
<evidence type="ECO:0000256" key="2">
    <source>
        <dbReference type="ARBA" id="ARBA00022679"/>
    </source>
</evidence>
<evidence type="ECO:0000256" key="3">
    <source>
        <dbReference type="ARBA" id="ARBA00022777"/>
    </source>
</evidence>
<dbReference type="EMBL" id="JAUEPS010000177">
    <property type="protein sequence ID" value="KAK0434755.1"/>
    <property type="molecule type" value="Genomic_DNA"/>
</dbReference>
<reference evidence="6" key="1">
    <citation type="submission" date="2023-06" db="EMBL/GenBank/DDBJ databases">
        <authorList>
            <consortium name="Lawrence Berkeley National Laboratory"/>
            <person name="Ahrendt S."/>
            <person name="Sahu N."/>
            <person name="Indic B."/>
            <person name="Wong-Bajracharya J."/>
            <person name="Merenyi Z."/>
            <person name="Ke H.-M."/>
            <person name="Monk M."/>
            <person name="Kocsube S."/>
            <person name="Drula E."/>
            <person name="Lipzen A."/>
            <person name="Balint B."/>
            <person name="Henrissat B."/>
            <person name="Andreopoulos B."/>
            <person name="Martin F.M."/>
            <person name="Harder C.B."/>
            <person name="Rigling D."/>
            <person name="Ford K.L."/>
            <person name="Foster G.D."/>
            <person name="Pangilinan J."/>
            <person name="Papanicolaou A."/>
            <person name="Barry K."/>
            <person name="LaButti K."/>
            <person name="Viragh M."/>
            <person name="Koriabine M."/>
            <person name="Yan M."/>
            <person name="Riley R."/>
            <person name="Champramary S."/>
            <person name="Plett K.L."/>
            <person name="Tsai I.J."/>
            <person name="Slot J."/>
            <person name="Sipos G."/>
            <person name="Plett J."/>
            <person name="Nagy L.G."/>
            <person name="Grigoriev I.V."/>
        </authorList>
    </citation>
    <scope>NUCLEOTIDE SEQUENCE</scope>
    <source>
        <strain evidence="6">CCBAS 213</strain>
    </source>
</reference>
<dbReference type="Proteomes" id="UP001175211">
    <property type="component" value="Unassembled WGS sequence"/>
</dbReference>
<protein>
    <recommendedName>
        <fullName evidence="5">Alpha-type protein kinase domain-containing protein</fullName>
    </recommendedName>
</protein>
<gene>
    <name evidence="6" type="ORF">EV420DRAFT_1653800</name>
</gene>
<proteinExistence type="predicted"/>
<evidence type="ECO:0000256" key="4">
    <source>
        <dbReference type="SAM" id="MobiDB-lite"/>
    </source>
</evidence>
<evidence type="ECO:0000259" key="5">
    <source>
        <dbReference type="PROSITE" id="PS51158"/>
    </source>
</evidence>
<evidence type="ECO:0000313" key="6">
    <source>
        <dbReference type="EMBL" id="KAK0434755.1"/>
    </source>
</evidence>
<evidence type="ECO:0000256" key="1">
    <source>
        <dbReference type="ARBA" id="ARBA00022527"/>
    </source>
</evidence>
<dbReference type="Pfam" id="PF02816">
    <property type="entry name" value="Alpha_kinase"/>
    <property type="match status" value="1"/>
</dbReference>
<dbReference type="GO" id="GO:0005524">
    <property type="term" value="F:ATP binding"/>
    <property type="evidence" value="ECO:0007669"/>
    <property type="project" value="InterPro"/>
</dbReference>
<dbReference type="InterPro" id="IPR004166">
    <property type="entry name" value="a-kinase_dom"/>
</dbReference>
<dbReference type="InterPro" id="IPR011009">
    <property type="entry name" value="Kinase-like_dom_sf"/>
</dbReference>
<sequence>MSLHSPPAFTIFIKCPSGNFALVINGSSSIQNILEILRQKVSGRQDACGIFSSPFHLYMPGRWLPLSAMEMLDALNVSDLSTLHFQSLLLGGASPVDPVDLTFALDDSSDHCEYQRCKNHKANGDPYKFQPGEEKFQMKACLRKDGPATLRNLGTETLTLTTCKSCAALASKKKAASQRTRHLSKKDGVVSSSRQMAPPPIPTIPGIHLLEVADAILKVIVSIPNTLSIDESVKKAKAKGAAPESRLPVVISSLLNKNALKTGYSPAHYLYNSEKDKFRKIAVEGQGILAKVFVQVKRENGTKKGISFHNVQRGVSFPPPTPHAEVVQCVLESLLVLVQAHHKVKGFKFTTDDFFVVDSGWIPVLEGDLTQPTELFYKGITKGLSKKGTPVGGLKYSQGAPENWYMVLNPAAAERYDEWEAGDTPKSSPVKNGKGKKREEPELDSDIDDLSDINYVSIFSGPPQSTISANSEQSCSSKQAHLLRTFPAANCTKWFDMIPDIIDTGGTYLESSFDPGLPERAVEICLIPQLISGLLSSPQFTFTSQLQGHIYVDWVESKEQRLGSSSFKTAHFGLLKVGMNLEGVDVPAALQGKVCIKQTYFSLMTRQGVQQMTDDVERMAVLQEANTLVWANAIHDMSIALVHAKVSSYGPLPGLIPDLRFVEAAVMLTSRPESVKLKDWWGFCVLVERLLDSDDFVKYVSNGAPELVEDVSKDHLAIATFLCFLQHLQYSQTLGKCFISDYQGTGKWLTDPQVMAKSVVLGWQLFGEGNVDGSLEQFPQRHHCNEWCTWFCLQEF</sequence>